<evidence type="ECO:0000313" key="2">
    <source>
        <dbReference type="EMBL" id="EEQ98395.1"/>
    </source>
</evidence>
<evidence type="ECO:0000313" key="3">
    <source>
        <dbReference type="Proteomes" id="UP000007800"/>
    </source>
</evidence>
<gene>
    <name evidence="2" type="ORF">Pmar_PMAR013744</name>
</gene>
<dbReference type="GeneID" id="9040862"/>
<accession>C5LY65</accession>
<dbReference type="AlphaFoldDB" id="C5LY65"/>
<evidence type="ECO:0000256" key="1">
    <source>
        <dbReference type="SAM" id="Phobius"/>
    </source>
</evidence>
<dbReference type="RefSeq" id="XP_002765678.1">
    <property type="nucleotide sequence ID" value="XM_002765632.1"/>
</dbReference>
<dbReference type="EMBL" id="GG686772">
    <property type="protein sequence ID" value="EEQ98395.1"/>
    <property type="molecule type" value="Genomic_DNA"/>
</dbReference>
<organism evidence="3">
    <name type="scientific">Perkinsus marinus (strain ATCC 50983 / TXsc)</name>
    <dbReference type="NCBI Taxonomy" id="423536"/>
    <lineage>
        <taxon>Eukaryota</taxon>
        <taxon>Sar</taxon>
        <taxon>Alveolata</taxon>
        <taxon>Perkinsozoa</taxon>
        <taxon>Perkinsea</taxon>
        <taxon>Perkinsida</taxon>
        <taxon>Perkinsidae</taxon>
        <taxon>Perkinsus</taxon>
    </lineage>
</organism>
<dbReference type="InterPro" id="IPR012677">
    <property type="entry name" value="Nucleotide-bd_a/b_plait_sf"/>
</dbReference>
<sequence length="407" mass="45211">MAIYDYELYQQFNGQPSSSSSSSSQLSNESVDSFQDDDVLLKLWSTIHRLEEELKHEKECSEKLTEQVRSLSDNLQLSASLVEKQLQLPCVKTPSVKDFDINDEIDTNGMRPEDEKAALDALASLADVDKPFPTHGVPLWHVLRALSGVEEDRVFTVRRIQKLGFDSAVKLREYFSMWGEVSNLFILHRQAKASSVSDGDGSSNNSAVRVRPPSVGFVVMEDPLVVRRILAQPKHVIYGHTCDVQEFEHKHKLLLPPPGLGGEPTTVLTAPTGHSKKDLQPPMASVNNTVESLDPFGVWDGGVDMFSLPGYGTTTSFDFPECVFPQHTAAYETEMDWFMLPFSTLGVVQVMESLLPLTGCGACMMLCTHSLSYIFCPQYSMWRMMRNMAETCVCAGLGASGIVAEVW</sequence>
<keyword evidence="1" id="KW-0812">Transmembrane</keyword>
<keyword evidence="1" id="KW-1133">Transmembrane helix</keyword>
<keyword evidence="3" id="KW-1185">Reference proteome</keyword>
<proteinExistence type="predicted"/>
<name>C5LY65_PERM5</name>
<dbReference type="OrthoDB" id="1875751at2759"/>
<dbReference type="Proteomes" id="UP000007800">
    <property type="component" value="Unassembled WGS sequence"/>
</dbReference>
<keyword evidence="1" id="KW-0472">Membrane</keyword>
<evidence type="ECO:0008006" key="4">
    <source>
        <dbReference type="Google" id="ProtNLM"/>
    </source>
</evidence>
<reference evidence="2 3" key="1">
    <citation type="submission" date="2008-07" db="EMBL/GenBank/DDBJ databases">
        <authorList>
            <person name="El-Sayed N."/>
            <person name="Caler E."/>
            <person name="Inman J."/>
            <person name="Amedeo P."/>
            <person name="Hass B."/>
            <person name="Wortman J."/>
        </authorList>
    </citation>
    <scope>NUCLEOTIDE SEQUENCE [LARGE SCALE GENOMIC DNA]</scope>
    <source>
        <strain evidence="3">ATCC 50983 / TXsc</strain>
    </source>
</reference>
<protein>
    <recommendedName>
        <fullName evidence="4">Acyl-protein thioesterase</fullName>
    </recommendedName>
</protein>
<dbReference type="InParanoid" id="C5LY65"/>
<dbReference type="Gene3D" id="3.30.70.330">
    <property type="match status" value="1"/>
</dbReference>
<feature type="transmembrane region" description="Helical" evidence="1">
    <location>
        <begin position="354"/>
        <end position="376"/>
    </location>
</feature>